<dbReference type="PANTHER" id="PTHR14119">
    <property type="entry name" value="HYDROLASE"/>
    <property type="match status" value="1"/>
</dbReference>
<dbReference type="Pfam" id="PF00857">
    <property type="entry name" value="Isochorismatase"/>
    <property type="match status" value="1"/>
</dbReference>
<dbReference type="SUPFAM" id="SSF52499">
    <property type="entry name" value="Isochorismatase-like hydrolases"/>
    <property type="match status" value="1"/>
</dbReference>
<organism evidence="2 3">
    <name type="scientific">Bremerella cremea</name>
    <dbReference type="NCBI Taxonomy" id="1031537"/>
    <lineage>
        <taxon>Bacteria</taxon>
        <taxon>Pseudomonadati</taxon>
        <taxon>Planctomycetota</taxon>
        <taxon>Planctomycetia</taxon>
        <taxon>Pirellulales</taxon>
        <taxon>Pirellulaceae</taxon>
        <taxon>Bremerella</taxon>
    </lineage>
</organism>
<keyword evidence="2" id="KW-0378">Hydrolase</keyword>
<name>A0A368KNJ0_9BACT</name>
<proteinExistence type="predicted"/>
<sequence length="189" mass="20656">MPEPIHNPLLMTPLNTALLVIDMQEKLLPAIEKSATILWNTRRLLDGAAVLEVPILGTEQYPKGLGATVPELAERMGTLPEKLEFSSCPCLADQLATLARPKILLAGIEAHVCVQQTALDLVAMGYDVLLAVDAVGSRFRQDKRIALRRMEANGVTLTTTEAVLFEWCRVAGTPQFKQVSQLVRETPSA</sequence>
<dbReference type="CDD" id="cd01012">
    <property type="entry name" value="YcaC_related"/>
    <property type="match status" value="1"/>
</dbReference>
<comment type="caution">
    <text evidence="2">The sequence shown here is derived from an EMBL/GenBank/DDBJ whole genome shotgun (WGS) entry which is preliminary data.</text>
</comment>
<dbReference type="InterPro" id="IPR036380">
    <property type="entry name" value="Isochorismatase-like_sf"/>
</dbReference>
<dbReference type="Gene3D" id="3.40.50.850">
    <property type="entry name" value="Isochorismatase-like"/>
    <property type="match status" value="1"/>
</dbReference>
<feature type="domain" description="Isochorismatase-like" evidence="1">
    <location>
        <begin position="16"/>
        <end position="161"/>
    </location>
</feature>
<dbReference type="InterPro" id="IPR050993">
    <property type="entry name" value="Isochorismatase_domain"/>
</dbReference>
<dbReference type="EMBL" id="QPEX01000034">
    <property type="protein sequence ID" value="RCS44711.1"/>
    <property type="molecule type" value="Genomic_DNA"/>
</dbReference>
<dbReference type="OrthoDB" id="9789777at2"/>
<accession>A0A368KNJ0</accession>
<dbReference type="InterPro" id="IPR000868">
    <property type="entry name" value="Isochorismatase-like_dom"/>
</dbReference>
<dbReference type="Proteomes" id="UP000253562">
    <property type="component" value="Unassembled WGS sequence"/>
</dbReference>
<protein>
    <submittedName>
        <fullName evidence="2">Hydrolase</fullName>
    </submittedName>
</protein>
<evidence type="ECO:0000313" key="3">
    <source>
        <dbReference type="Proteomes" id="UP000253562"/>
    </source>
</evidence>
<reference evidence="2 3" key="1">
    <citation type="submission" date="2018-07" db="EMBL/GenBank/DDBJ databases">
        <title>Comparative genomes isolates from brazilian mangrove.</title>
        <authorList>
            <person name="De Araujo J.E."/>
            <person name="Taketani R.G."/>
            <person name="Silva M.C.P."/>
            <person name="Lourenco M.V."/>
            <person name="Oliveira V.M."/>
            <person name="Andreote F.D."/>
        </authorList>
    </citation>
    <scope>NUCLEOTIDE SEQUENCE [LARGE SCALE GENOMIC DNA]</scope>
    <source>
        <strain evidence="2 3">HEX PRIS-MGV</strain>
    </source>
</reference>
<evidence type="ECO:0000313" key="2">
    <source>
        <dbReference type="EMBL" id="RCS44711.1"/>
    </source>
</evidence>
<evidence type="ECO:0000259" key="1">
    <source>
        <dbReference type="Pfam" id="PF00857"/>
    </source>
</evidence>
<dbReference type="PANTHER" id="PTHR14119:SF3">
    <property type="entry name" value="ISOCHORISMATASE DOMAIN-CONTAINING PROTEIN 2"/>
    <property type="match status" value="1"/>
</dbReference>
<dbReference type="AlphaFoldDB" id="A0A368KNJ0"/>
<dbReference type="RefSeq" id="WP_114370326.1">
    <property type="nucleotide sequence ID" value="NZ_QPEX01000034.1"/>
</dbReference>
<dbReference type="GO" id="GO:0016787">
    <property type="term" value="F:hydrolase activity"/>
    <property type="evidence" value="ECO:0007669"/>
    <property type="project" value="UniProtKB-KW"/>
</dbReference>
<gene>
    <name evidence="2" type="ORF">DTL42_17480</name>
</gene>